<keyword evidence="1" id="KW-0255">Endonuclease</keyword>
<proteinExistence type="predicted"/>
<reference evidence="1 2" key="1">
    <citation type="submission" date="2018-02" db="EMBL/GenBank/DDBJ databases">
        <title>Complete genome sequencing of Faecalibacterium prausnitzii strains isolated from the human gut.</title>
        <authorList>
            <person name="Fitzgerald B.C."/>
            <person name="Shkoporov A.N."/>
            <person name="Ross P.R."/>
            <person name="Hill C."/>
        </authorList>
    </citation>
    <scope>NUCLEOTIDE SEQUENCE [LARGE SCALE GENOMIC DNA]</scope>
    <source>
        <strain evidence="1 2">APC942/8-14-2</strain>
    </source>
</reference>
<dbReference type="AlphaFoldDB" id="A0A329TG42"/>
<keyword evidence="1" id="KW-0378">Hydrolase</keyword>
<comment type="caution">
    <text evidence="1">The sequence shown here is derived from an EMBL/GenBank/DDBJ whole genome shotgun (WGS) entry which is preliminary data.</text>
</comment>
<evidence type="ECO:0000313" key="2">
    <source>
        <dbReference type="Proteomes" id="UP000251634"/>
    </source>
</evidence>
<dbReference type="GO" id="GO:0004519">
    <property type="term" value="F:endonuclease activity"/>
    <property type="evidence" value="ECO:0007669"/>
    <property type="project" value="UniProtKB-KW"/>
</dbReference>
<organism evidence="1 2">
    <name type="scientific">Faecalibacterium prausnitzii</name>
    <dbReference type="NCBI Taxonomy" id="853"/>
    <lineage>
        <taxon>Bacteria</taxon>
        <taxon>Bacillati</taxon>
        <taxon>Bacillota</taxon>
        <taxon>Clostridia</taxon>
        <taxon>Eubacteriales</taxon>
        <taxon>Oscillospiraceae</taxon>
        <taxon>Faecalibacterium</taxon>
    </lineage>
</organism>
<protein>
    <submittedName>
        <fullName evidence="1">Restriction endonuclease</fullName>
    </submittedName>
</protein>
<gene>
    <name evidence="1" type="ORF">C4N25_11645</name>
</gene>
<sequence>MLTQQSIRDFLAQSDYDIRESGNGRWIDQKCTPDVVCAVADFICNYVADDPSPGSCPFTSKEIWHSEYASQYVEAVFKKPTLKNKNAKHEYDKFFQQPMELLAYANVLGKQKRKGKNYYWVKQINILEYIALRERNALIFLVLYIEKTLHDSGLWPFFHTFLQSPSSKTYTEVRNAFFAFTLAYTKINKPLECGRIFTKVLNPLAYSHNTRGTKGGDLSADLITYDMLMYNRPNFRDIYADKPKGVTRKEYAATHPIEINEDYYRYQSNKATRFLRIFNDQTRNGQTEHLEPAHLLDKATHMHHIFPKSLYPEISFYLENIIALTPTQHLNYAHPNGRTQEINEQYQHLLLLSKADRIRENLSSANVEHIYEFSNLLFVLSTGFEEDTPLSIADMDFCAVVNAINRHYA</sequence>
<evidence type="ECO:0000313" key="1">
    <source>
        <dbReference type="EMBL" id="RAW48412.1"/>
    </source>
</evidence>
<accession>A0A329TG42</accession>
<dbReference type="Proteomes" id="UP000251634">
    <property type="component" value="Unassembled WGS sequence"/>
</dbReference>
<dbReference type="EMBL" id="PRKZ01000009">
    <property type="protein sequence ID" value="RAW48412.1"/>
    <property type="molecule type" value="Genomic_DNA"/>
</dbReference>
<keyword evidence="1" id="KW-0540">Nuclease</keyword>
<name>A0A329TG42_9FIRM</name>